<proteinExistence type="predicted"/>
<dbReference type="EMBL" id="SUKA01000003">
    <property type="protein sequence ID" value="TJY65421.1"/>
    <property type="molecule type" value="Genomic_DNA"/>
</dbReference>
<evidence type="ECO:0000313" key="2">
    <source>
        <dbReference type="Proteomes" id="UP000309872"/>
    </source>
</evidence>
<dbReference type="OrthoDB" id="1274715at2"/>
<comment type="caution">
    <text evidence="1">The sequence shown here is derived from an EMBL/GenBank/DDBJ whole genome shotgun (WGS) entry which is preliminary data.</text>
</comment>
<organism evidence="1 2">
    <name type="scientific">Sphingobacterium alkalisoli</name>
    <dbReference type="NCBI Taxonomy" id="1874115"/>
    <lineage>
        <taxon>Bacteria</taxon>
        <taxon>Pseudomonadati</taxon>
        <taxon>Bacteroidota</taxon>
        <taxon>Sphingobacteriia</taxon>
        <taxon>Sphingobacteriales</taxon>
        <taxon>Sphingobacteriaceae</taxon>
        <taxon>Sphingobacterium</taxon>
    </lineage>
</organism>
<gene>
    <name evidence="1" type="ORF">FAZ19_09740</name>
</gene>
<dbReference type="InterPro" id="IPR022385">
    <property type="entry name" value="Rhs_assc_core"/>
</dbReference>
<dbReference type="RefSeq" id="WP_136820550.1">
    <property type="nucleotide sequence ID" value="NZ_BMJX01000003.1"/>
</dbReference>
<evidence type="ECO:0000313" key="1">
    <source>
        <dbReference type="EMBL" id="TJY65421.1"/>
    </source>
</evidence>
<accession>A0A4U0H1G1</accession>
<keyword evidence="2" id="KW-1185">Reference proteome</keyword>
<name>A0A4U0H1G1_9SPHI</name>
<sequence length="324" mass="37220">MESKLVSDQLSGLRPKHLLAIRNMKNRIFVVFICLLFSSCINSWREKIDENKRVSNWQKELDTGMHEKLANAINIGDCDTYRLASEHRFAEENWEEFFYYAYFMAKKYNCSYAHFDIYIIMTAESTIDGAELSLDENLKKDAIYHLLQAYYLNKELSSEEIKEVFKNRNVPTLEEYKKIVDNGTKKISKYLQGELGRQYDYGARFYDAEIGRWNVVDPLAEMYSSYSPYAYVGNDPILFHDPNGMYRVDAKGNITIDDPDEISSFFNYLNNSSGASINDMSNHIISAGNGFSWELDAVTVTGRSSFESGGWLSDVQGRVSDAVV</sequence>
<dbReference type="AlphaFoldDB" id="A0A4U0H1G1"/>
<dbReference type="Gene3D" id="2.180.10.10">
    <property type="entry name" value="RHS repeat-associated core"/>
    <property type="match status" value="1"/>
</dbReference>
<protein>
    <submittedName>
        <fullName evidence="1">RHS repeat-associated core domain-containing protein</fullName>
    </submittedName>
</protein>
<dbReference type="Proteomes" id="UP000309872">
    <property type="component" value="Unassembled WGS sequence"/>
</dbReference>
<dbReference type="NCBIfam" id="TIGR03696">
    <property type="entry name" value="Rhs_assc_core"/>
    <property type="match status" value="1"/>
</dbReference>
<reference evidence="1 2" key="1">
    <citation type="submission" date="2019-04" db="EMBL/GenBank/DDBJ databases">
        <title>Sphingobacterium olei sp. nov., isolated from oil-contaminated soil.</title>
        <authorList>
            <person name="Liu B."/>
        </authorList>
    </citation>
    <scope>NUCLEOTIDE SEQUENCE [LARGE SCALE GENOMIC DNA]</scope>
    <source>
        <strain evidence="1 2">Y3L14</strain>
    </source>
</reference>